<dbReference type="AlphaFoldDB" id="A0A6N2KJL2"/>
<dbReference type="EMBL" id="CAADRP010000447">
    <property type="protein sequence ID" value="VFU28662.1"/>
    <property type="molecule type" value="Genomic_DNA"/>
</dbReference>
<name>A0A6N2KJL2_SALVM</name>
<proteinExistence type="predicted"/>
<organism evidence="1">
    <name type="scientific">Salix viminalis</name>
    <name type="common">Common osier</name>
    <name type="synonym">Basket willow</name>
    <dbReference type="NCBI Taxonomy" id="40686"/>
    <lineage>
        <taxon>Eukaryota</taxon>
        <taxon>Viridiplantae</taxon>
        <taxon>Streptophyta</taxon>
        <taxon>Embryophyta</taxon>
        <taxon>Tracheophyta</taxon>
        <taxon>Spermatophyta</taxon>
        <taxon>Magnoliopsida</taxon>
        <taxon>eudicotyledons</taxon>
        <taxon>Gunneridae</taxon>
        <taxon>Pentapetalae</taxon>
        <taxon>rosids</taxon>
        <taxon>fabids</taxon>
        <taxon>Malpighiales</taxon>
        <taxon>Salicaceae</taxon>
        <taxon>Saliceae</taxon>
        <taxon>Salix</taxon>
    </lineage>
</organism>
<protein>
    <submittedName>
        <fullName evidence="1">Uncharacterized protein</fullName>
    </submittedName>
</protein>
<sequence>MEEWWKTKVQKIKGPKNLGMLGSDDFVEPGTCNANIDAIYFEEESGDSEEDINHTWGVEHVQVTVTQRVVEKKEMDIIEGRAKKKKTSSIGVQLLSKWDHLLESVSMRSDSTSLHLDREGCSIREVMVELRSFPGVSIEDDFHDFATE</sequence>
<accession>A0A6N2KJL2</accession>
<gene>
    <name evidence="1" type="ORF">SVIM_LOCUS96632</name>
</gene>
<reference evidence="1" key="1">
    <citation type="submission" date="2019-03" db="EMBL/GenBank/DDBJ databases">
        <authorList>
            <person name="Mank J."/>
            <person name="Almeida P."/>
        </authorList>
    </citation>
    <scope>NUCLEOTIDE SEQUENCE</scope>
    <source>
        <strain evidence="1">78183</strain>
    </source>
</reference>
<evidence type="ECO:0000313" key="1">
    <source>
        <dbReference type="EMBL" id="VFU28662.1"/>
    </source>
</evidence>